<reference evidence="6 7" key="1">
    <citation type="submission" date="2019-10" db="EMBL/GenBank/DDBJ databases">
        <title>Genome sequence of Phaeocystidibacter marisrubri JCM30614 (type strain).</title>
        <authorList>
            <person name="Bowman J.P."/>
        </authorList>
    </citation>
    <scope>NUCLEOTIDE SEQUENCE [LARGE SCALE GENOMIC DNA]</scope>
    <source>
        <strain evidence="6 7">JCM 30614</strain>
    </source>
</reference>
<dbReference type="InterPro" id="IPR016035">
    <property type="entry name" value="Acyl_Trfase/lysoPLipase"/>
</dbReference>
<dbReference type="Gene3D" id="3.40.1090.10">
    <property type="entry name" value="Cytosolic phospholipase A2 catalytic domain"/>
    <property type="match status" value="1"/>
</dbReference>
<dbReference type="OrthoDB" id="9770965at2"/>
<keyword evidence="2 4" id="KW-0442">Lipid degradation</keyword>
<keyword evidence="3 4" id="KW-0443">Lipid metabolism</keyword>
<evidence type="ECO:0000313" key="6">
    <source>
        <dbReference type="EMBL" id="KAB2817504.1"/>
    </source>
</evidence>
<evidence type="ECO:0000256" key="2">
    <source>
        <dbReference type="ARBA" id="ARBA00022963"/>
    </source>
</evidence>
<evidence type="ECO:0000256" key="1">
    <source>
        <dbReference type="ARBA" id="ARBA00022801"/>
    </source>
</evidence>
<feature type="active site" description="Proton acceptor" evidence="4">
    <location>
        <position position="166"/>
    </location>
</feature>
<organism evidence="6 7">
    <name type="scientific">Phaeocystidibacter marisrubri</name>
    <dbReference type="NCBI Taxonomy" id="1577780"/>
    <lineage>
        <taxon>Bacteria</taxon>
        <taxon>Pseudomonadati</taxon>
        <taxon>Bacteroidota</taxon>
        <taxon>Flavobacteriia</taxon>
        <taxon>Flavobacteriales</taxon>
        <taxon>Phaeocystidibacteraceae</taxon>
        <taxon>Phaeocystidibacter</taxon>
    </lineage>
</organism>
<dbReference type="RefSeq" id="WP_151692086.1">
    <property type="nucleotide sequence ID" value="NZ_BMGX01000002.1"/>
</dbReference>
<feature type="active site" description="Nucleophile" evidence="4">
    <location>
        <position position="52"/>
    </location>
</feature>
<evidence type="ECO:0000313" key="7">
    <source>
        <dbReference type="Proteomes" id="UP000484164"/>
    </source>
</evidence>
<dbReference type="AlphaFoldDB" id="A0A6L3ZI16"/>
<accession>A0A6L3ZI16</accession>
<dbReference type="Pfam" id="PF01734">
    <property type="entry name" value="Patatin"/>
    <property type="match status" value="1"/>
</dbReference>
<sequence>MSWLSDIWKSKDKDPVIGVCLSGGGARGVIHIGYLKALEERDIPIHSVSGTSMGAIVSLLSASGLNADDMLEAFIDLDIDSNTKRFKLLKAAFQQGLNTLYDRLHGIVRVDDFSELQKDCYLTASELRSGSPVIFKSGNPVHAALASASIPLIFHPYKMGDKVYVDGGLFNNFPIDPLIESCTHILGSHANHLAEDDDLGSTMKIADRVFRLAIFQNVRYRMELCDSFIDPSEARKYTTLGFDPSILRELFQIGYEAGKAELDQIEKILKSESEKHESRSNFTEIIKITHTEMKEK</sequence>
<dbReference type="InterPro" id="IPR002641">
    <property type="entry name" value="PNPLA_dom"/>
</dbReference>
<dbReference type="SUPFAM" id="SSF52151">
    <property type="entry name" value="FabD/lysophospholipase-like"/>
    <property type="match status" value="1"/>
</dbReference>
<protein>
    <recommendedName>
        <fullName evidence="5">PNPLA domain-containing protein</fullName>
    </recommendedName>
</protein>
<dbReference type="GO" id="GO:0016787">
    <property type="term" value="F:hydrolase activity"/>
    <property type="evidence" value="ECO:0007669"/>
    <property type="project" value="UniProtKB-UniRule"/>
</dbReference>
<proteinExistence type="predicted"/>
<dbReference type="EMBL" id="WBVQ01000001">
    <property type="protein sequence ID" value="KAB2817504.1"/>
    <property type="molecule type" value="Genomic_DNA"/>
</dbReference>
<dbReference type="PANTHER" id="PTHR14226:SF78">
    <property type="entry name" value="SLR0060 PROTEIN"/>
    <property type="match status" value="1"/>
</dbReference>
<dbReference type="Proteomes" id="UP000484164">
    <property type="component" value="Unassembled WGS sequence"/>
</dbReference>
<feature type="short sequence motif" description="GXGXXG" evidence="4">
    <location>
        <begin position="23"/>
        <end position="28"/>
    </location>
</feature>
<feature type="short sequence motif" description="GXSXG" evidence="4">
    <location>
        <begin position="50"/>
        <end position="54"/>
    </location>
</feature>
<evidence type="ECO:0000259" key="5">
    <source>
        <dbReference type="PROSITE" id="PS51635"/>
    </source>
</evidence>
<feature type="short sequence motif" description="DGA/G" evidence="4">
    <location>
        <begin position="166"/>
        <end position="168"/>
    </location>
</feature>
<evidence type="ECO:0000256" key="3">
    <source>
        <dbReference type="ARBA" id="ARBA00023098"/>
    </source>
</evidence>
<dbReference type="InterPro" id="IPR050301">
    <property type="entry name" value="NTE"/>
</dbReference>
<name>A0A6L3ZI16_9FLAO</name>
<dbReference type="GO" id="GO:0016042">
    <property type="term" value="P:lipid catabolic process"/>
    <property type="evidence" value="ECO:0007669"/>
    <property type="project" value="UniProtKB-UniRule"/>
</dbReference>
<gene>
    <name evidence="6" type="ORF">F8C82_03650</name>
</gene>
<comment type="caution">
    <text evidence="6">The sequence shown here is derived from an EMBL/GenBank/DDBJ whole genome shotgun (WGS) entry which is preliminary data.</text>
</comment>
<keyword evidence="7" id="KW-1185">Reference proteome</keyword>
<dbReference type="PANTHER" id="PTHR14226">
    <property type="entry name" value="NEUROPATHY TARGET ESTERASE/SWISS CHEESE D.MELANOGASTER"/>
    <property type="match status" value="1"/>
</dbReference>
<keyword evidence="1 4" id="KW-0378">Hydrolase</keyword>
<feature type="domain" description="PNPLA" evidence="5">
    <location>
        <begin position="19"/>
        <end position="179"/>
    </location>
</feature>
<dbReference type="PROSITE" id="PS51635">
    <property type="entry name" value="PNPLA"/>
    <property type="match status" value="1"/>
</dbReference>
<evidence type="ECO:0000256" key="4">
    <source>
        <dbReference type="PROSITE-ProRule" id="PRU01161"/>
    </source>
</evidence>